<dbReference type="InterPro" id="IPR036163">
    <property type="entry name" value="HMA_dom_sf"/>
</dbReference>
<keyword evidence="6 10" id="KW-0067">ATP-binding</keyword>
<dbReference type="Pfam" id="PF00122">
    <property type="entry name" value="E1-E2_ATPase"/>
    <property type="match status" value="1"/>
</dbReference>
<dbReference type="InterPro" id="IPR023299">
    <property type="entry name" value="ATPase_P-typ_cyto_dom_N"/>
</dbReference>
<dbReference type="NCBIfam" id="TIGR01494">
    <property type="entry name" value="ATPase_P-type"/>
    <property type="match status" value="2"/>
</dbReference>
<dbReference type="GO" id="GO:0016887">
    <property type="term" value="F:ATP hydrolysis activity"/>
    <property type="evidence" value="ECO:0007669"/>
    <property type="project" value="InterPro"/>
</dbReference>
<dbReference type="PANTHER" id="PTHR43520:SF32">
    <property type="entry name" value="COPPER RESISTANCE P-TYPE ATPASE (EUROFUNG)"/>
    <property type="match status" value="1"/>
</dbReference>
<keyword evidence="7" id="KW-1278">Translocase</keyword>
<feature type="transmembrane region" description="Helical" evidence="10">
    <location>
        <begin position="1084"/>
        <end position="1105"/>
    </location>
</feature>
<dbReference type="PANTHER" id="PTHR43520">
    <property type="entry name" value="ATP7, ISOFORM B"/>
    <property type="match status" value="1"/>
</dbReference>
<dbReference type="InterPro" id="IPR006121">
    <property type="entry name" value="HMA_dom"/>
</dbReference>
<dbReference type="PROSITE" id="PS00154">
    <property type="entry name" value="ATPASE_E1_E2"/>
    <property type="match status" value="1"/>
</dbReference>
<evidence type="ECO:0000313" key="12">
    <source>
        <dbReference type="EMBL" id="KAH3681450.1"/>
    </source>
</evidence>
<dbReference type="InterPro" id="IPR018303">
    <property type="entry name" value="ATPase_P-typ_P_site"/>
</dbReference>
<evidence type="ECO:0000313" key="13">
    <source>
        <dbReference type="Proteomes" id="UP000774326"/>
    </source>
</evidence>
<dbReference type="Gene3D" id="2.70.150.10">
    <property type="entry name" value="Calcium-transporting ATPase, cytoplasmic transduction domain A"/>
    <property type="match status" value="1"/>
</dbReference>
<dbReference type="OrthoDB" id="432719at2759"/>
<feature type="transmembrane region" description="Helical" evidence="10">
    <location>
        <begin position="531"/>
        <end position="550"/>
    </location>
</feature>
<dbReference type="EMBL" id="JAEUBG010004417">
    <property type="protein sequence ID" value="KAH3681450.1"/>
    <property type="molecule type" value="Genomic_DNA"/>
</dbReference>
<dbReference type="SFLD" id="SFLDG00002">
    <property type="entry name" value="C1.7:_P-type_atpase_like"/>
    <property type="match status" value="1"/>
</dbReference>
<dbReference type="Gene3D" id="3.40.50.1000">
    <property type="entry name" value="HAD superfamily/HAD-like"/>
    <property type="match status" value="1"/>
</dbReference>
<dbReference type="PRINTS" id="PR00119">
    <property type="entry name" value="CATATPASE"/>
</dbReference>
<keyword evidence="9 10" id="KW-0472">Membrane</keyword>
<evidence type="ECO:0000256" key="3">
    <source>
        <dbReference type="ARBA" id="ARBA00022692"/>
    </source>
</evidence>
<evidence type="ECO:0000256" key="4">
    <source>
        <dbReference type="ARBA" id="ARBA00022723"/>
    </source>
</evidence>
<evidence type="ECO:0000256" key="9">
    <source>
        <dbReference type="ARBA" id="ARBA00023136"/>
    </source>
</evidence>
<dbReference type="SFLD" id="SFLDS00003">
    <property type="entry name" value="Haloacid_Dehalogenase"/>
    <property type="match status" value="1"/>
</dbReference>
<feature type="transmembrane region" description="Helical" evidence="10">
    <location>
        <begin position="725"/>
        <end position="758"/>
    </location>
</feature>
<feature type="transmembrane region" description="Helical" evidence="10">
    <location>
        <begin position="497"/>
        <end position="519"/>
    </location>
</feature>
<dbReference type="SUPFAM" id="SSF81665">
    <property type="entry name" value="Calcium ATPase, transmembrane domain M"/>
    <property type="match status" value="1"/>
</dbReference>
<dbReference type="SUPFAM" id="SSF56784">
    <property type="entry name" value="HAD-like"/>
    <property type="match status" value="1"/>
</dbReference>
<dbReference type="InterPro" id="IPR001757">
    <property type="entry name" value="P_typ_ATPase"/>
</dbReference>
<dbReference type="PROSITE" id="PS01047">
    <property type="entry name" value="HMA_1"/>
    <property type="match status" value="1"/>
</dbReference>
<reference evidence="12" key="1">
    <citation type="journal article" date="2021" name="Open Biol.">
        <title>Shared evolutionary footprints suggest mitochondrial oxidative damage underlies multiple complex I losses in fungi.</title>
        <authorList>
            <person name="Schikora-Tamarit M.A."/>
            <person name="Marcet-Houben M."/>
            <person name="Nosek J."/>
            <person name="Gabaldon T."/>
        </authorList>
    </citation>
    <scope>NUCLEOTIDE SEQUENCE</scope>
    <source>
        <strain evidence="12">CBS2887</strain>
    </source>
</reference>
<dbReference type="GO" id="GO:0043682">
    <property type="term" value="F:P-type divalent copper transporter activity"/>
    <property type="evidence" value="ECO:0007669"/>
    <property type="project" value="TreeGrafter"/>
</dbReference>
<dbReference type="SFLD" id="SFLDF00027">
    <property type="entry name" value="p-type_atpase"/>
    <property type="match status" value="1"/>
</dbReference>
<comment type="subcellular location">
    <subcellularLocation>
        <location evidence="1">Membrane</location>
        <topology evidence="1">Multi-pass membrane protein</topology>
    </subcellularLocation>
</comment>
<evidence type="ECO:0000256" key="8">
    <source>
        <dbReference type="ARBA" id="ARBA00022989"/>
    </source>
</evidence>
<sequence>MQTLWVEVSNIHCEDCKQTIQSSLQETIHSEFPDFQFLIKIINNSEVSIISSGGDSSKKFPQKLVSLILAEIEDLGFIVKDYKLYVIDEESNENTELSLPLWVAFKKYWFMKHMDVSENSHFHSCSKCREEHEHGSKSEEAAELTYKVVLEIRDTGYNQAKVKGIIKPYTVPKSEIQISEEEVIFKVHNKQYVNLAISMIKSNLSLTQVELVEMIQLSSTEPEEPDLYKVEAIISGMTCAACASSITTAIKDLPFLSDFSISVVSKTGEFIVNSKARDKLDALVESIEDCGFDIEIMDVNRMNSRLKKRVVNLKISGMFCDHCPENISEFLNKIGQVENDLDFSVSNPVAKFSYVPSKELKLRNILQDLHDQLGFHVEISKKLDIDEQLRLISKRETFKIVYRLALTTIIVIPTFVFGIVGMSLVPKSNQFRIWLDEAAWAGNVSRATWILFILSSPVYFFATDIFHRKALKEITSLWSNSNVSMFKRFCKFGSMNLLMSLGTTISYFASIILLIMAALTKRKHASMAEMGFTTTYFDSVVFLTFFLLIGRLLESYSKTKTAESISNLGELKPKFATLLTDEQVNLNLLELDDLIKIKPGESPPLDCLIVEGESSFDESALTGESKPILRTKGEQIFTGTINKGPNLIKGKIMALDGDSLIDQIIKTVRDGQMKRAPVERIADIVTGYFVPVIVLLAILTWIIWLSLGLSGRLPASYLDIDLGGWYIWSLEFAIAVFVIACPCGIGLAAPTAIFVGIGIAAKNGILARGGGVAFQECGDGKIDTICFDKTGTLTNGELKVTNYAVDSLNKALALKITKELESSSTHPIAVSVKTFIEELETLSDGSLDFSEFDRSLTVSQIQEISGKGLKCDIFHNNSLGQVILGNELLMKEHQVQISSKQEKLINNWKLQGKSIVVVSSNHPTFSPHQISSSQFKTILILACRDEIRPESKSVINLLKQRQIQTWMVTGDNELTAMTIAKELGIDNVLAQVLPEEKAEKVKWLQSLTNTKNSQLRSKVCMVGDGINDSIALSTADIGISLSSGSELAITSSDFVLLNNRYPLLSILTLFELSSRVFQRIKFNFGWAIVYNLIGIPIAAGVIYPIHNSRLSPVWASAAMALSSISVVLSSLSLKFFRKRNVADLLEDRDSSSNAKSFGGATEEQL</sequence>
<dbReference type="InterPro" id="IPR017969">
    <property type="entry name" value="Heavy-metal-associated_CS"/>
</dbReference>
<dbReference type="PROSITE" id="PS50846">
    <property type="entry name" value="HMA_2"/>
    <property type="match status" value="1"/>
</dbReference>
<feature type="transmembrane region" description="Helical" evidence="10">
    <location>
        <begin position="681"/>
        <end position="705"/>
    </location>
</feature>
<evidence type="ECO:0000256" key="7">
    <source>
        <dbReference type="ARBA" id="ARBA00022967"/>
    </source>
</evidence>
<evidence type="ECO:0000256" key="10">
    <source>
        <dbReference type="RuleBase" id="RU362081"/>
    </source>
</evidence>
<dbReference type="Gene3D" id="3.40.1110.10">
    <property type="entry name" value="Calcium-transporting ATPase, cytoplasmic domain N"/>
    <property type="match status" value="1"/>
</dbReference>
<dbReference type="SUPFAM" id="SSF81653">
    <property type="entry name" value="Calcium ATPase, transduction domain A"/>
    <property type="match status" value="1"/>
</dbReference>
<dbReference type="SUPFAM" id="SSF55008">
    <property type="entry name" value="HMA, heavy metal-associated domain"/>
    <property type="match status" value="2"/>
</dbReference>
<feature type="domain" description="HMA" evidence="11">
    <location>
        <begin position="228"/>
        <end position="295"/>
    </location>
</feature>
<evidence type="ECO:0000256" key="2">
    <source>
        <dbReference type="ARBA" id="ARBA00006024"/>
    </source>
</evidence>
<dbReference type="InterPro" id="IPR059000">
    <property type="entry name" value="ATPase_P-type_domA"/>
</dbReference>
<comment type="caution">
    <text evidence="12">The sequence shown here is derived from an EMBL/GenBank/DDBJ whole genome shotgun (WGS) entry which is preliminary data.</text>
</comment>
<dbReference type="Pfam" id="PF00403">
    <property type="entry name" value="HMA"/>
    <property type="match status" value="1"/>
</dbReference>
<gene>
    <name evidence="12" type="ORF">WICPIJ_007607</name>
</gene>
<comment type="similarity">
    <text evidence="2 10">Belongs to the cation transport ATPase (P-type) (TC 3.A.3) family. Type IB subfamily.</text>
</comment>
<evidence type="ECO:0000256" key="5">
    <source>
        <dbReference type="ARBA" id="ARBA00022741"/>
    </source>
</evidence>
<name>A0A9P8Q1H1_WICPI</name>
<organism evidence="12 13">
    <name type="scientific">Wickerhamomyces pijperi</name>
    <name type="common">Yeast</name>
    <name type="synonym">Pichia pijperi</name>
    <dbReference type="NCBI Taxonomy" id="599730"/>
    <lineage>
        <taxon>Eukaryota</taxon>
        <taxon>Fungi</taxon>
        <taxon>Dikarya</taxon>
        <taxon>Ascomycota</taxon>
        <taxon>Saccharomycotina</taxon>
        <taxon>Saccharomycetes</taxon>
        <taxon>Phaffomycetales</taxon>
        <taxon>Wickerhamomycetaceae</taxon>
        <taxon>Wickerhamomyces</taxon>
    </lineage>
</organism>
<dbReference type="AlphaFoldDB" id="A0A9P8Q1H1"/>
<dbReference type="GO" id="GO:0016020">
    <property type="term" value="C:membrane"/>
    <property type="evidence" value="ECO:0007669"/>
    <property type="project" value="UniProtKB-SubCell"/>
</dbReference>
<dbReference type="NCBIfam" id="TIGR01525">
    <property type="entry name" value="ATPase-IB_hvy"/>
    <property type="match status" value="1"/>
</dbReference>
<dbReference type="Pfam" id="PF00702">
    <property type="entry name" value="Hydrolase"/>
    <property type="match status" value="1"/>
</dbReference>
<reference evidence="12" key="2">
    <citation type="submission" date="2021-01" db="EMBL/GenBank/DDBJ databases">
        <authorList>
            <person name="Schikora-Tamarit M.A."/>
        </authorList>
    </citation>
    <scope>NUCLEOTIDE SEQUENCE</scope>
    <source>
        <strain evidence="12">CBS2887</strain>
    </source>
</reference>
<feature type="transmembrane region" description="Helical" evidence="10">
    <location>
        <begin position="1111"/>
        <end position="1131"/>
    </location>
</feature>
<dbReference type="GO" id="GO:0055070">
    <property type="term" value="P:copper ion homeostasis"/>
    <property type="evidence" value="ECO:0007669"/>
    <property type="project" value="TreeGrafter"/>
</dbReference>
<keyword evidence="3 10" id="KW-0812">Transmembrane</keyword>
<feature type="transmembrane region" description="Helical" evidence="10">
    <location>
        <begin position="400"/>
        <end position="424"/>
    </location>
</feature>
<feature type="transmembrane region" description="Helical" evidence="10">
    <location>
        <begin position="444"/>
        <end position="462"/>
    </location>
</feature>
<evidence type="ECO:0000256" key="6">
    <source>
        <dbReference type="ARBA" id="ARBA00022840"/>
    </source>
</evidence>
<dbReference type="InterPro" id="IPR036412">
    <property type="entry name" value="HAD-like_sf"/>
</dbReference>
<accession>A0A9P8Q1H1</accession>
<proteinExistence type="inferred from homology"/>
<dbReference type="InterPro" id="IPR044492">
    <property type="entry name" value="P_typ_ATPase_HD_dom"/>
</dbReference>
<dbReference type="GO" id="GO:0005524">
    <property type="term" value="F:ATP binding"/>
    <property type="evidence" value="ECO:0007669"/>
    <property type="project" value="UniProtKB-UniRule"/>
</dbReference>
<dbReference type="InterPro" id="IPR023214">
    <property type="entry name" value="HAD_sf"/>
</dbReference>
<evidence type="ECO:0000256" key="1">
    <source>
        <dbReference type="ARBA" id="ARBA00004141"/>
    </source>
</evidence>
<dbReference type="CDD" id="cd02094">
    <property type="entry name" value="P-type_ATPase_Cu-like"/>
    <property type="match status" value="1"/>
</dbReference>
<dbReference type="CDD" id="cd00371">
    <property type="entry name" value="HMA"/>
    <property type="match status" value="1"/>
</dbReference>
<dbReference type="Gene3D" id="3.30.70.100">
    <property type="match status" value="2"/>
</dbReference>
<dbReference type="InterPro" id="IPR008250">
    <property type="entry name" value="ATPase_P-typ_transduc_dom_A_sf"/>
</dbReference>
<dbReference type="Proteomes" id="UP000774326">
    <property type="component" value="Unassembled WGS sequence"/>
</dbReference>
<keyword evidence="5 10" id="KW-0547">Nucleotide-binding</keyword>
<protein>
    <recommendedName>
        <fullName evidence="11">HMA domain-containing protein</fullName>
    </recommendedName>
</protein>
<dbReference type="InterPro" id="IPR027256">
    <property type="entry name" value="P-typ_ATPase_IB"/>
</dbReference>
<dbReference type="GO" id="GO:0005507">
    <property type="term" value="F:copper ion binding"/>
    <property type="evidence" value="ECO:0007669"/>
    <property type="project" value="TreeGrafter"/>
</dbReference>
<evidence type="ECO:0000259" key="11">
    <source>
        <dbReference type="PROSITE" id="PS50846"/>
    </source>
</evidence>
<dbReference type="InterPro" id="IPR023298">
    <property type="entry name" value="ATPase_P-typ_TM_dom_sf"/>
</dbReference>
<keyword evidence="4 10" id="KW-0479">Metal-binding</keyword>
<keyword evidence="8 10" id="KW-1133">Transmembrane helix</keyword>
<keyword evidence="13" id="KW-1185">Reference proteome</keyword>